<organism evidence="2 3">
    <name type="scientific">candidate division WWE3 bacterium</name>
    <dbReference type="NCBI Taxonomy" id="2053526"/>
    <lineage>
        <taxon>Bacteria</taxon>
        <taxon>Katanobacteria</taxon>
    </lineage>
</organism>
<evidence type="ECO:0000313" key="3">
    <source>
        <dbReference type="Proteomes" id="UP000263336"/>
    </source>
</evidence>
<name>A0A3D0ZR49_UNCKA</name>
<dbReference type="Proteomes" id="UP000263336">
    <property type="component" value="Unassembled WGS sequence"/>
</dbReference>
<protein>
    <submittedName>
        <fullName evidence="2">Uncharacterized protein</fullName>
    </submittedName>
</protein>
<feature type="transmembrane region" description="Helical" evidence="1">
    <location>
        <begin position="80"/>
        <end position="102"/>
    </location>
</feature>
<dbReference type="AlphaFoldDB" id="A0A3D0ZR49"/>
<comment type="caution">
    <text evidence="2">The sequence shown here is derived from an EMBL/GenBank/DDBJ whole genome shotgun (WGS) entry which is preliminary data.</text>
</comment>
<accession>A0A3D0ZR49</accession>
<reference evidence="2 3" key="1">
    <citation type="journal article" date="2018" name="Nat. Biotechnol.">
        <title>A standardized bacterial taxonomy based on genome phylogeny substantially revises the tree of life.</title>
        <authorList>
            <person name="Parks D.H."/>
            <person name="Chuvochina M."/>
            <person name="Waite D.W."/>
            <person name="Rinke C."/>
            <person name="Skarshewski A."/>
            <person name="Chaumeil P.A."/>
            <person name="Hugenholtz P."/>
        </authorList>
    </citation>
    <scope>NUCLEOTIDE SEQUENCE [LARGE SCALE GENOMIC DNA]</scope>
    <source>
        <strain evidence="2">UBA11701</strain>
    </source>
</reference>
<keyword evidence="1" id="KW-0812">Transmembrane</keyword>
<evidence type="ECO:0000313" key="2">
    <source>
        <dbReference type="EMBL" id="HCC41884.1"/>
    </source>
</evidence>
<keyword evidence="1" id="KW-1133">Transmembrane helix</keyword>
<evidence type="ECO:0000256" key="1">
    <source>
        <dbReference type="SAM" id="Phobius"/>
    </source>
</evidence>
<keyword evidence="1" id="KW-0472">Membrane</keyword>
<gene>
    <name evidence="2" type="ORF">DEP93_00220</name>
</gene>
<sequence length="110" mass="11415">MNLLSVLESKVYAQTAQAPTTPLTGIAITSVTGLVTLITNILIIVGVAIVIVFLALGFIKYITSGGDKNAVDSAQKTLTYAVIGGVGLLIVYGIRTLLLGLLNAQSFTGY</sequence>
<feature type="transmembrane region" description="Helical" evidence="1">
    <location>
        <begin position="37"/>
        <end position="59"/>
    </location>
</feature>
<dbReference type="EMBL" id="DOZN01000003">
    <property type="protein sequence ID" value="HCC41884.1"/>
    <property type="molecule type" value="Genomic_DNA"/>
</dbReference>
<proteinExistence type="predicted"/>